<reference evidence="1" key="1">
    <citation type="submission" date="2021-01" db="EMBL/GenBank/DDBJ databases">
        <authorList>
            <consortium name="Genoscope - CEA"/>
            <person name="William W."/>
        </authorList>
    </citation>
    <scope>NUCLEOTIDE SEQUENCE</scope>
</reference>
<sequence length="102" mass="11920">MISQGESYFKLEHGLFKLGFGKDIISSSTYKPVWAIQLFRDRPWFASLVHRLQGNQNFYLLIFTPRLFKSSLKLPFPIHIITISLGRTRNHSSVIRTRGCHR</sequence>
<dbReference type="Proteomes" id="UP001295469">
    <property type="component" value="Chromosome C03"/>
</dbReference>
<proteinExistence type="predicted"/>
<accession>A0A816IR71</accession>
<protein>
    <submittedName>
        <fullName evidence="1">(rape) hypothetical protein</fullName>
    </submittedName>
</protein>
<dbReference type="AlphaFoldDB" id="A0A816IR71"/>
<dbReference type="EMBL" id="HG994367">
    <property type="protein sequence ID" value="CAF1712873.1"/>
    <property type="molecule type" value="Genomic_DNA"/>
</dbReference>
<evidence type="ECO:0000313" key="1">
    <source>
        <dbReference type="EMBL" id="CAF1712873.1"/>
    </source>
</evidence>
<name>A0A816IR71_BRANA</name>
<organism evidence="1">
    <name type="scientific">Brassica napus</name>
    <name type="common">Rape</name>
    <dbReference type="NCBI Taxonomy" id="3708"/>
    <lineage>
        <taxon>Eukaryota</taxon>
        <taxon>Viridiplantae</taxon>
        <taxon>Streptophyta</taxon>
        <taxon>Embryophyta</taxon>
        <taxon>Tracheophyta</taxon>
        <taxon>Spermatophyta</taxon>
        <taxon>Magnoliopsida</taxon>
        <taxon>eudicotyledons</taxon>
        <taxon>Gunneridae</taxon>
        <taxon>Pentapetalae</taxon>
        <taxon>rosids</taxon>
        <taxon>malvids</taxon>
        <taxon>Brassicales</taxon>
        <taxon>Brassicaceae</taxon>
        <taxon>Brassiceae</taxon>
        <taxon>Brassica</taxon>
    </lineage>
</organism>
<gene>
    <name evidence="1" type="ORF">DARMORV10_C03P92990.1</name>
</gene>